<comment type="caution">
    <text evidence="8">The sequence shown here is derived from an EMBL/GenBank/DDBJ whole genome shotgun (WGS) entry which is preliminary data.</text>
</comment>
<dbReference type="InterPro" id="IPR016174">
    <property type="entry name" value="Di-haem_cyt_TM"/>
</dbReference>
<evidence type="ECO:0000256" key="2">
    <source>
        <dbReference type="ARBA" id="ARBA00022475"/>
    </source>
</evidence>
<gene>
    <name evidence="8" type="ORF">CEY11_02515</name>
</gene>
<accession>A0A225MWG4</accession>
<dbReference type="GO" id="GO:0005886">
    <property type="term" value="C:plasma membrane"/>
    <property type="evidence" value="ECO:0007669"/>
    <property type="project" value="UniProtKB-SubCell"/>
</dbReference>
<dbReference type="Pfam" id="PF01292">
    <property type="entry name" value="Ni_hydr_CYTB"/>
    <property type="match status" value="1"/>
</dbReference>
<dbReference type="GO" id="GO:0022904">
    <property type="term" value="P:respiratory electron transport chain"/>
    <property type="evidence" value="ECO:0007669"/>
    <property type="project" value="InterPro"/>
</dbReference>
<dbReference type="EMBL" id="NJIH01000002">
    <property type="protein sequence ID" value="OWT65636.1"/>
    <property type="molecule type" value="Genomic_DNA"/>
</dbReference>
<proteinExistence type="predicted"/>
<evidence type="ECO:0000256" key="5">
    <source>
        <dbReference type="ARBA" id="ARBA00023136"/>
    </source>
</evidence>
<dbReference type="PANTHER" id="PTHR30485:SF2">
    <property type="entry name" value="BLL0597 PROTEIN"/>
    <property type="match status" value="1"/>
</dbReference>
<feature type="transmembrane region" description="Helical" evidence="6">
    <location>
        <begin position="106"/>
        <end position="128"/>
    </location>
</feature>
<dbReference type="SUPFAM" id="SSF81342">
    <property type="entry name" value="Transmembrane di-heme cytochromes"/>
    <property type="match status" value="1"/>
</dbReference>
<evidence type="ECO:0000313" key="9">
    <source>
        <dbReference type="Proteomes" id="UP000214603"/>
    </source>
</evidence>
<evidence type="ECO:0000256" key="4">
    <source>
        <dbReference type="ARBA" id="ARBA00022989"/>
    </source>
</evidence>
<organism evidence="8 9">
    <name type="scientific">Candidimonas nitroreducens</name>
    <dbReference type="NCBI Taxonomy" id="683354"/>
    <lineage>
        <taxon>Bacteria</taxon>
        <taxon>Pseudomonadati</taxon>
        <taxon>Pseudomonadota</taxon>
        <taxon>Betaproteobacteria</taxon>
        <taxon>Burkholderiales</taxon>
        <taxon>Alcaligenaceae</taxon>
        <taxon>Candidimonas</taxon>
    </lineage>
</organism>
<protein>
    <submittedName>
        <fullName evidence="8">Hydrogenase</fullName>
    </submittedName>
</protein>
<dbReference type="OrthoDB" id="196472at2"/>
<dbReference type="GO" id="GO:0009055">
    <property type="term" value="F:electron transfer activity"/>
    <property type="evidence" value="ECO:0007669"/>
    <property type="project" value="InterPro"/>
</dbReference>
<dbReference type="InterPro" id="IPR011577">
    <property type="entry name" value="Cyt_b561_bac/Ni-Hgenase"/>
</dbReference>
<keyword evidence="5 6" id="KW-0472">Membrane</keyword>
<sequence>MKDAGPPGRPGLRPVRVWDLPTRLFHWLAVILVAAAYASVELDRMDWHVRIGEALLALVIFRLLWGCFGSASSRFRNFVATPGAALRHLRHLLRREPDLQVGHNPAGGWMVLLLLALLLGETLSGLYINNDVADDGPFTSWVPAWAANAITALHSILWYALLAAVLLHVLAIAVYAVAKGHDLLRPMLTGRKQLPPEVAAPRMAPAILTWLALLAGAAAAILLAAYL</sequence>
<dbReference type="Proteomes" id="UP000214603">
    <property type="component" value="Unassembled WGS sequence"/>
</dbReference>
<dbReference type="GO" id="GO:0020037">
    <property type="term" value="F:heme binding"/>
    <property type="evidence" value="ECO:0007669"/>
    <property type="project" value="TreeGrafter"/>
</dbReference>
<comment type="subcellular location">
    <subcellularLocation>
        <location evidence="1">Cell membrane</location>
        <topology evidence="1">Multi-pass membrane protein</topology>
    </subcellularLocation>
</comment>
<feature type="transmembrane region" description="Helical" evidence="6">
    <location>
        <begin position="156"/>
        <end position="178"/>
    </location>
</feature>
<dbReference type="RefSeq" id="WP_088601786.1">
    <property type="nucleotide sequence ID" value="NZ_NJIH01000002.1"/>
</dbReference>
<evidence type="ECO:0000256" key="6">
    <source>
        <dbReference type="SAM" id="Phobius"/>
    </source>
</evidence>
<evidence type="ECO:0000256" key="3">
    <source>
        <dbReference type="ARBA" id="ARBA00022692"/>
    </source>
</evidence>
<keyword evidence="9" id="KW-1185">Reference proteome</keyword>
<keyword evidence="3 6" id="KW-0812">Transmembrane</keyword>
<name>A0A225MWG4_9BURK</name>
<evidence type="ECO:0000259" key="7">
    <source>
        <dbReference type="Pfam" id="PF01292"/>
    </source>
</evidence>
<keyword evidence="4 6" id="KW-1133">Transmembrane helix</keyword>
<feature type="transmembrane region" description="Helical" evidence="6">
    <location>
        <begin position="24"/>
        <end position="42"/>
    </location>
</feature>
<evidence type="ECO:0000313" key="8">
    <source>
        <dbReference type="EMBL" id="OWT65636.1"/>
    </source>
</evidence>
<dbReference type="Gene3D" id="1.20.950.20">
    <property type="entry name" value="Transmembrane di-heme cytochromes, Chain C"/>
    <property type="match status" value="1"/>
</dbReference>
<dbReference type="InterPro" id="IPR051542">
    <property type="entry name" value="Hydrogenase_cytochrome"/>
</dbReference>
<reference evidence="9" key="1">
    <citation type="submission" date="2017-06" db="EMBL/GenBank/DDBJ databases">
        <title>Herbaspirillum phytohormonus sp. nov., isolated from the root nodule of Robinia pseudoacacia in lead-zinc mine.</title>
        <authorList>
            <person name="Fan M."/>
            <person name="Lin Y."/>
        </authorList>
    </citation>
    <scope>NUCLEOTIDE SEQUENCE [LARGE SCALE GENOMIC DNA]</scope>
    <source>
        <strain evidence="9">SC-089</strain>
    </source>
</reference>
<feature type="domain" description="Cytochrome b561 bacterial/Ni-hydrogenase" evidence="7">
    <location>
        <begin position="17"/>
        <end position="190"/>
    </location>
</feature>
<feature type="transmembrane region" description="Helical" evidence="6">
    <location>
        <begin position="54"/>
        <end position="72"/>
    </location>
</feature>
<feature type="transmembrane region" description="Helical" evidence="6">
    <location>
        <begin position="207"/>
        <end position="226"/>
    </location>
</feature>
<keyword evidence="2" id="KW-1003">Cell membrane</keyword>
<evidence type="ECO:0000256" key="1">
    <source>
        <dbReference type="ARBA" id="ARBA00004651"/>
    </source>
</evidence>
<dbReference type="PANTHER" id="PTHR30485">
    <property type="entry name" value="NI/FE-HYDROGENASE 1 B-TYPE CYTOCHROME SUBUNIT"/>
    <property type="match status" value="1"/>
</dbReference>
<dbReference type="AlphaFoldDB" id="A0A225MWG4"/>